<dbReference type="Pfam" id="PF07690">
    <property type="entry name" value="MFS_1"/>
    <property type="match status" value="1"/>
</dbReference>
<feature type="domain" description="Major facilitator superfamily (MFS) profile" evidence="8">
    <location>
        <begin position="8"/>
        <end position="386"/>
    </location>
</feature>
<dbReference type="RefSeq" id="WP_036076564.1">
    <property type="nucleotide sequence ID" value="NZ_AVCW01000014.1"/>
</dbReference>
<evidence type="ECO:0000256" key="3">
    <source>
        <dbReference type="ARBA" id="ARBA00022448"/>
    </source>
</evidence>
<keyword evidence="10" id="KW-1185">Reference proteome</keyword>
<dbReference type="InterPro" id="IPR050930">
    <property type="entry name" value="MFS_Vesicular_Transporter"/>
</dbReference>
<dbReference type="Gene3D" id="1.20.1250.20">
    <property type="entry name" value="MFS general substrate transporter like domains"/>
    <property type="match status" value="1"/>
</dbReference>
<evidence type="ECO:0000313" key="10">
    <source>
        <dbReference type="Proteomes" id="UP000030487"/>
    </source>
</evidence>
<feature type="transmembrane region" description="Helical" evidence="7">
    <location>
        <begin position="245"/>
        <end position="264"/>
    </location>
</feature>
<evidence type="ECO:0000256" key="1">
    <source>
        <dbReference type="ARBA" id="ARBA00004651"/>
    </source>
</evidence>
<dbReference type="PRINTS" id="PR01035">
    <property type="entry name" value="TCRTETA"/>
</dbReference>
<evidence type="ECO:0000259" key="8">
    <source>
        <dbReference type="PROSITE" id="PS50850"/>
    </source>
</evidence>
<dbReference type="PANTHER" id="PTHR23506:SF23">
    <property type="entry name" value="GH10249P"/>
    <property type="match status" value="1"/>
</dbReference>
<dbReference type="EMBL" id="JPVR01000068">
    <property type="protein sequence ID" value="KGR87111.1"/>
    <property type="molecule type" value="Genomic_DNA"/>
</dbReference>
<name>A0ABR4Y1B1_9BACI</name>
<feature type="transmembrane region" description="Helical" evidence="7">
    <location>
        <begin position="133"/>
        <end position="155"/>
    </location>
</feature>
<dbReference type="PROSITE" id="PS50850">
    <property type="entry name" value="MFS"/>
    <property type="match status" value="1"/>
</dbReference>
<feature type="transmembrane region" description="Helical" evidence="7">
    <location>
        <begin position="300"/>
        <end position="318"/>
    </location>
</feature>
<dbReference type="SUPFAM" id="SSF103473">
    <property type="entry name" value="MFS general substrate transporter"/>
    <property type="match status" value="1"/>
</dbReference>
<dbReference type="InterPro" id="IPR011701">
    <property type="entry name" value="MFS"/>
</dbReference>
<feature type="transmembrane region" description="Helical" evidence="7">
    <location>
        <begin position="362"/>
        <end position="381"/>
    </location>
</feature>
<sequence length="389" mass="42052">MSKKQNITLAILLSNLFIAFLGIGLVIPVLPTIMNELHISGSVVGYMVAAFAITQLIASPIAGKLVDNIGRKVMIVAGLFIFGLSEFLFGFGRSVEILFVSRMLGGVSAAFIMPAVTAYIADITTLAQRPKALGYMSAAISTGFIIGPGIGGFLAEIGTRVPFYAAGVLGLFAAILSFLFLKEPTRATDNEEATPSMLGSVKRVFSPLYFIPFILIFVLSFGLAAFESLFSLFVDHKFAFTPSDIAIIITGSGIVGALAQLILFDWLTKKMGEINVIRYSLILSAVLTFAMTIVSHYFAILFVTFFIFVGFDLIRPAVTSYLSKIAGNEQGFVGGMNSMFTSLGNIFGPILGGVLFDINLNYPYYFATIVLVLGVILALFWRKPKHIEL</sequence>
<accession>A0ABR4Y1B1</accession>
<feature type="transmembrane region" description="Helical" evidence="7">
    <location>
        <begin position="276"/>
        <end position="294"/>
    </location>
</feature>
<feature type="transmembrane region" description="Helical" evidence="7">
    <location>
        <begin position="161"/>
        <end position="181"/>
    </location>
</feature>
<feature type="transmembrane region" description="Helical" evidence="7">
    <location>
        <begin position="7"/>
        <end position="31"/>
    </location>
</feature>
<feature type="transmembrane region" description="Helical" evidence="7">
    <location>
        <begin position="208"/>
        <end position="233"/>
    </location>
</feature>
<feature type="transmembrane region" description="Helical" evidence="7">
    <location>
        <begin position="43"/>
        <end position="61"/>
    </location>
</feature>
<comment type="caution">
    <text evidence="9">The sequence shown here is derived from an EMBL/GenBank/DDBJ whole genome shotgun (WGS) entry which is preliminary data.</text>
</comment>
<dbReference type="InterPro" id="IPR036259">
    <property type="entry name" value="MFS_trans_sf"/>
</dbReference>
<keyword evidence="5 7" id="KW-1133">Transmembrane helix</keyword>
<dbReference type="PROSITE" id="PS00216">
    <property type="entry name" value="SUGAR_TRANSPORT_1"/>
    <property type="match status" value="1"/>
</dbReference>
<evidence type="ECO:0000256" key="5">
    <source>
        <dbReference type="ARBA" id="ARBA00022989"/>
    </source>
</evidence>
<keyword evidence="4 7" id="KW-0812">Transmembrane</keyword>
<dbReference type="PANTHER" id="PTHR23506">
    <property type="entry name" value="GH10249P"/>
    <property type="match status" value="1"/>
</dbReference>
<dbReference type="Proteomes" id="UP000030487">
    <property type="component" value="Unassembled WGS sequence"/>
</dbReference>
<comment type="subcellular location">
    <subcellularLocation>
        <location evidence="1">Cell membrane</location>
        <topology evidence="1">Multi-pass membrane protein</topology>
    </subcellularLocation>
</comment>
<gene>
    <name evidence="9" type="ORF">CD31_07795</name>
</gene>
<reference evidence="9 10" key="1">
    <citation type="submission" date="2014-02" db="EMBL/GenBank/DDBJ databases">
        <title>Draft genome sequence of Lysinibacillus boronitolerans NBRC 103108.</title>
        <authorList>
            <person name="Zhang F."/>
            <person name="Wang G."/>
            <person name="Zhang L."/>
        </authorList>
    </citation>
    <scope>NUCLEOTIDE SEQUENCE [LARGE SCALE GENOMIC DNA]</scope>
    <source>
        <strain evidence="9 10">NBRC 103108</strain>
    </source>
</reference>
<dbReference type="InterPro" id="IPR005829">
    <property type="entry name" value="Sugar_transporter_CS"/>
</dbReference>
<dbReference type="CDD" id="cd17325">
    <property type="entry name" value="MFS_MdtG_SLC18_like"/>
    <property type="match status" value="1"/>
</dbReference>
<comment type="similarity">
    <text evidence="2">Belongs to the major facilitator superfamily. TCR/Tet family.</text>
</comment>
<dbReference type="InterPro" id="IPR001958">
    <property type="entry name" value="Tet-R_TetA/multi-R_MdtG-like"/>
</dbReference>
<organism evidence="9 10">
    <name type="scientific">Lysinibacillus boronitolerans JCM 21713 = 10a = NBRC 103108</name>
    <dbReference type="NCBI Taxonomy" id="1294264"/>
    <lineage>
        <taxon>Bacteria</taxon>
        <taxon>Bacillati</taxon>
        <taxon>Bacillota</taxon>
        <taxon>Bacilli</taxon>
        <taxon>Bacillales</taxon>
        <taxon>Bacillaceae</taxon>
        <taxon>Lysinibacillus</taxon>
    </lineage>
</organism>
<evidence type="ECO:0000256" key="2">
    <source>
        <dbReference type="ARBA" id="ARBA00007520"/>
    </source>
</evidence>
<evidence type="ECO:0000313" key="9">
    <source>
        <dbReference type="EMBL" id="KGR87111.1"/>
    </source>
</evidence>
<proteinExistence type="inferred from homology"/>
<feature type="transmembrane region" description="Helical" evidence="7">
    <location>
        <begin position="73"/>
        <end position="91"/>
    </location>
</feature>
<keyword evidence="3" id="KW-0813">Transport</keyword>
<protein>
    <submittedName>
        <fullName evidence="9">Multidrug MFS transporter</fullName>
    </submittedName>
</protein>
<feature type="transmembrane region" description="Helical" evidence="7">
    <location>
        <begin position="97"/>
        <end position="121"/>
    </location>
</feature>
<evidence type="ECO:0000256" key="4">
    <source>
        <dbReference type="ARBA" id="ARBA00022692"/>
    </source>
</evidence>
<evidence type="ECO:0000256" key="6">
    <source>
        <dbReference type="ARBA" id="ARBA00023136"/>
    </source>
</evidence>
<evidence type="ECO:0000256" key="7">
    <source>
        <dbReference type="SAM" id="Phobius"/>
    </source>
</evidence>
<keyword evidence="6 7" id="KW-0472">Membrane</keyword>
<feature type="transmembrane region" description="Helical" evidence="7">
    <location>
        <begin position="339"/>
        <end position="356"/>
    </location>
</feature>
<dbReference type="InterPro" id="IPR020846">
    <property type="entry name" value="MFS_dom"/>
</dbReference>